<dbReference type="InterPro" id="IPR002293">
    <property type="entry name" value="AA/rel_permease1"/>
</dbReference>
<sequence>MSELKRRLSLGGATVIGIGSMIGAGLFASFGPAAAAAGGLLYLSLVIAAIIAFCNATSSAQLAAQYPTSGGTYVFGRERLGPWWGYAAGWSFLIGKTASVAAMALTFGHYVAPDHREIAAALILLVVAGINHAGITRTAGATAVILVITLTSLAVVLGAGWSERTAVASAPVDSSALGVLQGAGLLFFAFAGYARIATLGEEVKDPERSIPRAIMTALGFVLALYALVAFSLVTLLGIDALAGSTHPLADLSDSPAVQVILTAGVAAACSGSLLGLMAGIGRTGLAMAREGDLPGGLAAVHPRGVPHRIELLLLIVTVLLVLFVPLEGAIGFSSFGVLLYYAVANLSAWTQTDYRRYPRWLQALGLVGCLAVALSLPAGSVIAGAGVLTAGLILRPAFQRL</sequence>
<feature type="transmembrane region" description="Helical" evidence="6">
    <location>
        <begin position="12"/>
        <end position="34"/>
    </location>
</feature>
<dbReference type="PANTHER" id="PTHR42770">
    <property type="entry name" value="AMINO ACID TRANSPORTER-RELATED"/>
    <property type="match status" value="1"/>
</dbReference>
<feature type="transmembrane region" description="Helical" evidence="6">
    <location>
        <begin position="83"/>
        <end position="112"/>
    </location>
</feature>
<keyword evidence="2" id="KW-1003">Cell membrane</keyword>
<keyword evidence="3 6" id="KW-0812">Transmembrane</keyword>
<feature type="transmembrane region" description="Helical" evidence="6">
    <location>
        <begin position="40"/>
        <end position="62"/>
    </location>
</feature>
<keyword evidence="4 6" id="KW-1133">Transmembrane helix</keyword>
<feature type="transmembrane region" description="Helical" evidence="6">
    <location>
        <begin position="174"/>
        <end position="193"/>
    </location>
</feature>
<organism evidence="7 8">
    <name type="scientific">Flaviflexus salsibiostraticola</name>
    <dbReference type="NCBI Taxonomy" id="1282737"/>
    <lineage>
        <taxon>Bacteria</taxon>
        <taxon>Bacillati</taxon>
        <taxon>Actinomycetota</taxon>
        <taxon>Actinomycetes</taxon>
        <taxon>Actinomycetales</taxon>
        <taxon>Actinomycetaceae</taxon>
        <taxon>Flaviflexus</taxon>
    </lineage>
</organism>
<dbReference type="AlphaFoldDB" id="A0A3S8ZA70"/>
<dbReference type="Proteomes" id="UP000270021">
    <property type="component" value="Chromosome"/>
</dbReference>
<dbReference type="RefSeq" id="WP_126041040.1">
    <property type="nucleotide sequence ID" value="NZ_CP034438.1"/>
</dbReference>
<evidence type="ECO:0000256" key="4">
    <source>
        <dbReference type="ARBA" id="ARBA00022989"/>
    </source>
</evidence>
<dbReference type="GO" id="GO:0016020">
    <property type="term" value="C:membrane"/>
    <property type="evidence" value="ECO:0007669"/>
    <property type="project" value="UniProtKB-SubCell"/>
</dbReference>
<dbReference type="PANTHER" id="PTHR42770:SF7">
    <property type="entry name" value="MEMBRANE PROTEIN"/>
    <property type="match status" value="1"/>
</dbReference>
<feature type="transmembrane region" description="Helical" evidence="6">
    <location>
        <begin position="118"/>
        <end position="135"/>
    </location>
</feature>
<feature type="transmembrane region" description="Helical" evidence="6">
    <location>
        <begin position="142"/>
        <end position="162"/>
    </location>
</feature>
<evidence type="ECO:0000256" key="6">
    <source>
        <dbReference type="SAM" id="Phobius"/>
    </source>
</evidence>
<reference evidence="7 8" key="1">
    <citation type="submission" date="2018-12" db="EMBL/GenBank/DDBJ databases">
        <title>Complete genome sequence of Flaviflexus salsibiostraticola KCTC 33148.</title>
        <authorList>
            <person name="Bae J.-W."/>
        </authorList>
    </citation>
    <scope>NUCLEOTIDE SEQUENCE [LARGE SCALE GENOMIC DNA]</scope>
    <source>
        <strain evidence="7 8">KCTC 33148</strain>
    </source>
</reference>
<evidence type="ECO:0000256" key="2">
    <source>
        <dbReference type="ARBA" id="ARBA00022475"/>
    </source>
</evidence>
<dbReference type="Pfam" id="PF13520">
    <property type="entry name" value="AA_permease_2"/>
    <property type="match status" value="1"/>
</dbReference>
<dbReference type="InterPro" id="IPR050367">
    <property type="entry name" value="APC_superfamily"/>
</dbReference>
<gene>
    <name evidence="7" type="ORF">EJO69_08635</name>
</gene>
<accession>A0A3S8ZA70</accession>
<evidence type="ECO:0000313" key="8">
    <source>
        <dbReference type="Proteomes" id="UP000270021"/>
    </source>
</evidence>
<protein>
    <submittedName>
        <fullName evidence="7">Amino acid permease</fullName>
    </submittedName>
</protein>
<dbReference type="PROSITE" id="PS51318">
    <property type="entry name" value="TAT"/>
    <property type="match status" value="1"/>
</dbReference>
<feature type="transmembrane region" description="Helical" evidence="6">
    <location>
        <begin position="214"/>
        <end position="236"/>
    </location>
</feature>
<evidence type="ECO:0000256" key="3">
    <source>
        <dbReference type="ARBA" id="ARBA00022692"/>
    </source>
</evidence>
<name>A0A3S8ZA70_9ACTO</name>
<comment type="subcellular location">
    <subcellularLocation>
        <location evidence="1">Cell membrane</location>
        <topology evidence="1">Multi-pass membrane protein</topology>
    </subcellularLocation>
</comment>
<feature type="transmembrane region" description="Helical" evidence="6">
    <location>
        <begin position="311"/>
        <end position="343"/>
    </location>
</feature>
<dbReference type="OrthoDB" id="259687at2"/>
<evidence type="ECO:0000313" key="7">
    <source>
        <dbReference type="EMBL" id="AZN30364.1"/>
    </source>
</evidence>
<feature type="transmembrane region" description="Helical" evidence="6">
    <location>
        <begin position="256"/>
        <end position="280"/>
    </location>
</feature>
<keyword evidence="8" id="KW-1185">Reference proteome</keyword>
<dbReference type="Gene3D" id="1.20.1740.10">
    <property type="entry name" value="Amino acid/polyamine transporter I"/>
    <property type="match status" value="1"/>
</dbReference>
<dbReference type="GO" id="GO:0055085">
    <property type="term" value="P:transmembrane transport"/>
    <property type="evidence" value="ECO:0007669"/>
    <property type="project" value="InterPro"/>
</dbReference>
<dbReference type="KEGG" id="fsl:EJO69_08635"/>
<proteinExistence type="predicted"/>
<dbReference type="InterPro" id="IPR006311">
    <property type="entry name" value="TAT_signal"/>
</dbReference>
<feature type="transmembrane region" description="Helical" evidence="6">
    <location>
        <begin position="363"/>
        <end position="394"/>
    </location>
</feature>
<dbReference type="PIRSF" id="PIRSF006060">
    <property type="entry name" value="AA_transporter"/>
    <property type="match status" value="1"/>
</dbReference>
<evidence type="ECO:0000256" key="5">
    <source>
        <dbReference type="ARBA" id="ARBA00023136"/>
    </source>
</evidence>
<keyword evidence="5 6" id="KW-0472">Membrane</keyword>
<evidence type="ECO:0000256" key="1">
    <source>
        <dbReference type="ARBA" id="ARBA00004651"/>
    </source>
</evidence>
<dbReference type="EMBL" id="CP034438">
    <property type="protein sequence ID" value="AZN30364.1"/>
    <property type="molecule type" value="Genomic_DNA"/>
</dbReference>